<evidence type="ECO:0000313" key="3">
    <source>
        <dbReference type="Proteomes" id="UP000001640"/>
    </source>
</evidence>
<reference evidence="2 3" key="1">
    <citation type="journal article" date="2011" name="Proc. Natl. Acad. Sci. U.S.A.">
        <title>Evolutionary erosion of yeast sex chromosomes by mating-type switching accidents.</title>
        <authorList>
            <person name="Gordon J.L."/>
            <person name="Armisen D."/>
            <person name="Proux-Wera E."/>
            <person name="Oheigeartaigh S.S."/>
            <person name="Byrne K.P."/>
            <person name="Wolfe K.H."/>
        </authorList>
    </citation>
    <scope>NUCLEOTIDE SEQUENCE [LARGE SCALE GENOMIC DNA]</scope>
    <source>
        <strain evidence="3">ATCC 76901 / BCRC 22586 / CBS 4309 / NBRC 1992 / NRRL Y-12630</strain>
    </source>
</reference>
<dbReference type="EMBL" id="HE576758">
    <property type="protein sequence ID" value="CCC70897.1"/>
    <property type="molecule type" value="Genomic_DNA"/>
</dbReference>
<dbReference type="OMA" id="RTILYTH"/>
<dbReference type="OrthoDB" id="249703at2759"/>
<dbReference type="eggNOG" id="KOG0867">
    <property type="taxonomic scope" value="Eukaryota"/>
</dbReference>
<dbReference type="RefSeq" id="XP_003677250.1">
    <property type="nucleotide sequence ID" value="XM_003677202.1"/>
</dbReference>
<dbReference type="InterPro" id="IPR010987">
    <property type="entry name" value="Glutathione-S-Trfase_C-like"/>
</dbReference>
<evidence type="ECO:0000259" key="1">
    <source>
        <dbReference type="PROSITE" id="PS50405"/>
    </source>
</evidence>
<dbReference type="Pfam" id="PF00043">
    <property type="entry name" value="GST_C"/>
    <property type="match status" value="1"/>
</dbReference>
<dbReference type="AlphaFoldDB" id="G0VHL3"/>
<dbReference type="STRING" id="1064592.G0VHL3"/>
<organism evidence="2 3">
    <name type="scientific">Naumovozyma castellii</name>
    <name type="common">Yeast</name>
    <name type="synonym">Saccharomyces castellii</name>
    <dbReference type="NCBI Taxonomy" id="27288"/>
    <lineage>
        <taxon>Eukaryota</taxon>
        <taxon>Fungi</taxon>
        <taxon>Dikarya</taxon>
        <taxon>Ascomycota</taxon>
        <taxon>Saccharomycotina</taxon>
        <taxon>Saccharomycetes</taxon>
        <taxon>Saccharomycetales</taxon>
        <taxon>Saccharomycetaceae</taxon>
        <taxon>Naumovozyma</taxon>
    </lineage>
</organism>
<dbReference type="InterPro" id="IPR036282">
    <property type="entry name" value="Glutathione-S-Trfase_C_sf"/>
</dbReference>
<dbReference type="InterPro" id="IPR004046">
    <property type="entry name" value="GST_C"/>
</dbReference>
<name>G0VHL3_NAUCA</name>
<feature type="domain" description="GST C-terminal" evidence="1">
    <location>
        <begin position="134"/>
        <end position="269"/>
    </location>
</feature>
<dbReference type="SUPFAM" id="SSF52833">
    <property type="entry name" value="Thioredoxin-like"/>
    <property type="match status" value="1"/>
</dbReference>
<dbReference type="SUPFAM" id="SSF47616">
    <property type="entry name" value="GST C-terminal domain-like"/>
    <property type="match status" value="1"/>
</dbReference>
<dbReference type="GeneID" id="96904563"/>
<dbReference type="KEGG" id="ncs:NCAS_0G00100"/>
<dbReference type="InterPro" id="IPR036249">
    <property type="entry name" value="Thioredoxin-like_sf"/>
</dbReference>
<keyword evidence="3" id="KW-1185">Reference proteome</keyword>
<dbReference type="HOGENOM" id="CLU_011226_3_2_1"/>
<evidence type="ECO:0000313" key="2">
    <source>
        <dbReference type="EMBL" id="CCC70897.1"/>
    </source>
</evidence>
<dbReference type="Gene3D" id="1.20.1050.10">
    <property type="match status" value="1"/>
</dbReference>
<dbReference type="InterPro" id="IPR050802">
    <property type="entry name" value="EF-GSTs"/>
</dbReference>
<proteinExistence type="predicted"/>
<dbReference type="Gene3D" id="3.40.30.10">
    <property type="entry name" value="Glutaredoxin"/>
    <property type="match status" value="1"/>
</dbReference>
<protein>
    <recommendedName>
        <fullName evidence="1">GST C-terminal domain-containing protein</fullName>
    </recommendedName>
</protein>
<dbReference type="Proteomes" id="UP000001640">
    <property type="component" value="Chromosome 7"/>
</dbReference>
<dbReference type="InParanoid" id="G0VHL3"/>
<reference key="2">
    <citation type="submission" date="2011-08" db="EMBL/GenBank/DDBJ databases">
        <title>Genome sequence of Naumovozyma castellii.</title>
        <authorList>
            <person name="Gordon J.L."/>
            <person name="Armisen D."/>
            <person name="Proux-Wera E."/>
            <person name="OhEigeartaigh S.S."/>
            <person name="Byrne K.P."/>
            <person name="Wolfe K.H."/>
        </authorList>
    </citation>
    <scope>NUCLEOTIDE SEQUENCE</scope>
    <source>
        <strain>Type strain:CBS 4309</strain>
    </source>
</reference>
<dbReference type="PROSITE" id="PS50405">
    <property type="entry name" value="GST_CTER"/>
    <property type="match status" value="1"/>
</dbReference>
<dbReference type="PANTHER" id="PTHR43986">
    <property type="entry name" value="ELONGATION FACTOR 1-GAMMA"/>
    <property type="match status" value="1"/>
</dbReference>
<dbReference type="GO" id="GO:0006414">
    <property type="term" value="P:translational elongation"/>
    <property type="evidence" value="ECO:0007669"/>
    <property type="project" value="TreeGrafter"/>
</dbReference>
<gene>
    <name evidence="2" type="primary">NCAS0G00100</name>
    <name evidence="2" type="ordered locus">NCAS_0G00100</name>
</gene>
<dbReference type="GO" id="GO:0005634">
    <property type="term" value="C:nucleus"/>
    <property type="evidence" value="ECO:0007669"/>
    <property type="project" value="TreeGrafter"/>
</dbReference>
<accession>G0VHL3</accession>
<dbReference type="GO" id="GO:0005737">
    <property type="term" value="C:cytoplasm"/>
    <property type="evidence" value="ECO:0007669"/>
    <property type="project" value="TreeGrafter"/>
</dbReference>
<dbReference type="PANTHER" id="PTHR43986:SF1">
    <property type="entry name" value="ELONGATION FACTOR 1-GAMMA"/>
    <property type="match status" value="1"/>
</dbReference>
<sequence>MSDYSTSTHQERKKQFTPRFCFLNNAPEITSRHLACQKQNPMTNQRTILYTHAEFTRPIAPDCLLRYFKLDIDNVEITDDWERFCQRFPVRTVPSLITADGHRYFEQMAVNHYLIRKSGQKGEIEQLLGSNDNYALQSEIIIMICSFCTSDFLNAFCYYCLHDLKTIPIDDVTTRNAQKKLETMYPLFEEKLTKHKYLTGDAVTLADLVSSSSFTLGFHSMFDKEWRDRHHLLAKWYDNMIHSNYMAYHYRDFTYVDKAHKIVEQPLPADIK</sequence>